<proteinExistence type="predicted"/>
<accession>A0ABU9AZH7</accession>
<reference evidence="3 4" key="1">
    <citation type="submission" date="2024-04" db="EMBL/GenBank/DDBJ databases">
        <title>Luteolibacter sp. isolated from soil.</title>
        <authorList>
            <person name="An J."/>
        </authorList>
    </citation>
    <scope>NUCLEOTIDE SEQUENCE [LARGE SCALE GENOMIC DNA]</scope>
    <source>
        <strain evidence="3 4">Y139</strain>
    </source>
</reference>
<evidence type="ECO:0000259" key="2">
    <source>
        <dbReference type="Pfam" id="PF14534"/>
    </source>
</evidence>
<dbReference type="RefSeq" id="WP_341406169.1">
    <property type="nucleotide sequence ID" value="NZ_JBBUKT010000007.1"/>
</dbReference>
<evidence type="ECO:0000313" key="3">
    <source>
        <dbReference type="EMBL" id="MEK7952412.1"/>
    </source>
</evidence>
<dbReference type="EMBL" id="JBBUKT010000007">
    <property type="protein sequence ID" value="MEK7952412.1"/>
    <property type="molecule type" value="Genomic_DNA"/>
</dbReference>
<sequence>MKTNLTAGLVLALTLASGLCAEEASPEIAGLEKTAKDFVAAYNKKDAAALAALFTETGEITDLDATDITTGREDIQARYQAIFEAPDAPQISIDVDSVRLVGKDLAIEDGTVHATPPGDDDVATSMDYTAVLQKGEDGAWRIASTRDREDSSDAAGQLAELAKALKGDWTATREGLRLDIAFGWDDSGNFLVGEMLATAADAKPVKTTIRIGWDPSRKTITWWNFDDGGGFSKGDWTPVDDGKWLIRTEGVTEDGEVTSANQTLTFDGPDAFVWDAGERLVDGEKQPDVEMRVVRQTPEPGAQ</sequence>
<evidence type="ECO:0000313" key="4">
    <source>
        <dbReference type="Proteomes" id="UP001371305"/>
    </source>
</evidence>
<organism evidence="3 4">
    <name type="scientific">Luteolibacter soli</name>
    <dbReference type="NCBI Taxonomy" id="3135280"/>
    <lineage>
        <taxon>Bacteria</taxon>
        <taxon>Pseudomonadati</taxon>
        <taxon>Verrucomicrobiota</taxon>
        <taxon>Verrucomicrobiia</taxon>
        <taxon>Verrucomicrobiales</taxon>
        <taxon>Verrucomicrobiaceae</taxon>
        <taxon>Luteolibacter</taxon>
    </lineage>
</organism>
<feature type="chain" id="PRO_5046670082" evidence="1">
    <location>
        <begin position="22"/>
        <end position="303"/>
    </location>
</feature>
<protein>
    <submittedName>
        <fullName evidence="3">SgcJ/EcaC family oxidoreductase</fullName>
    </submittedName>
</protein>
<dbReference type="Proteomes" id="UP001371305">
    <property type="component" value="Unassembled WGS sequence"/>
</dbReference>
<dbReference type="InterPro" id="IPR027843">
    <property type="entry name" value="DUF4440"/>
</dbReference>
<dbReference type="InterPro" id="IPR011944">
    <property type="entry name" value="Steroid_delta5-4_isomerase"/>
</dbReference>
<dbReference type="Gene3D" id="3.10.450.50">
    <property type="match status" value="1"/>
</dbReference>
<evidence type="ECO:0000256" key="1">
    <source>
        <dbReference type="SAM" id="SignalP"/>
    </source>
</evidence>
<gene>
    <name evidence="3" type="ORF">WKV53_18010</name>
</gene>
<dbReference type="NCBIfam" id="TIGR02246">
    <property type="entry name" value="SgcJ/EcaC family oxidoreductase"/>
    <property type="match status" value="1"/>
</dbReference>
<feature type="domain" description="DUF4440" evidence="2">
    <location>
        <begin position="33"/>
        <end position="142"/>
    </location>
</feature>
<keyword evidence="1" id="KW-0732">Signal</keyword>
<feature type="signal peptide" evidence="1">
    <location>
        <begin position="1"/>
        <end position="21"/>
    </location>
</feature>
<comment type="caution">
    <text evidence="3">The sequence shown here is derived from an EMBL/GenBank/DDBJ whole genome shotgun (WGS) entry which is preliminary data.</text>
</comment>
<name>A0ABU9AZH7_9BACT</name>
<dbReference type="SUPFAM" id="SSF54427">
    <property type="entry name" value="NTF2-like"/>
    <property type="match status" value="1"/>
</dbReference>
<dbReference type="InterPro" id="IPR032710">
    <property type="entry name" value="NTF2-like_dom_sf"/>
</dbReference>
<dbReference type="Pfam" id="PF14534">
    <property type="entry name" value="DUF4440"/>
    <property type="match status" value="1"/>
</dbReference>
<keyword evidence="4" id="KW-1185">Reference proteome</keyword>